<dbReference type="Proteomes" id="UP000256970">
    <property type="component" value="Unassembled WGS sequence"/>
</dbReference>
<dbReference type="AlphaFoldDB" id="A0A383VAR9"/>
<proteinExistence type="predicted"/>
<organism evidence="1 2">
    <name type="scientific">Tetradesmus obliquus</name>
    <name type="common">Green alga</name>
    <name type="synonym">Acutodesmus obliquus</name>
    <dbReference type="NCBI Taxonomy" id="3088"/>
    <lineage>
        <taxon>Eukaryota</taxon>
        <taxon>Viridiplantae</taxon>
        <taxon>Chlorophyta</taxon>
        <taxon>core chlorophytes</taxon>
        <taxon>Chlorophyceae</taxon>
        <taxon>CS clade</taxon>
        <taxon>Sphaeropleales</taxon>
        <taxon>Scenedesmaceae</taxon>
        <taxon>Tetradesmus</taxon>
    </lineage>
</organism>
<evidence type="ECO:0000313" key="2">
    <source>
        <dbReference type="Proteomes" id="UP000256970"/>
    </source>
</evidence>
<keyword evidence="2" id="KW-1185">Reference proteome</keyword>
<evidence type="ECO:0000313" key="1">
    <source>
        <dbReference type="EMBL" id="SZX61456.1"/>
    </source>
</evidence>
<gene>
    <name evidence="1" type="ORF">BQ4739_LOCUS1946</name>
</gene>
<reference evidence="1 2" key="1">
    <citation type="submission" date="2016-10" db="EMBL/GenBank/DDBJ databases">
        <authorList>
            <person name="Cai Z."/>
        </authorList>
    </citation>
    <scope>NUCLEOTIDE SEQUENCE [LARGE SCALE GENOMIC DNA]</scope>
</reference>
<sequence length="71" mass="7707">MEGVQQPPRLKPPPPLEAQQQSAMMKVLEKVSKQRWLTVGAILFFGGAGLLAADSAAELLVGRFQTLDDDD</sequence>
<protein>
    <submittedName>
        <fullName evidence="1">Uncharacterized protein</fullName>
    </submittedName>
</protein>
<accession>A0A383VAR9</accession>
<name>A0A383VAR9_TETOB</name>
<dbReference type="EMBL" id="FNXT01000146">
    <property type="protein sequence ID" value="SZX61456.1"/>
    <property type="molecule type" value="Genomic_DNA"/>
</dbReference>